<keyword evidence="2" id="KW-0732">Signal</keyword>
<gene>
    <name evidence="3" type="ORF">Cvel_3578</name>
</gene>
<protein>
    <submittedName>
        <fullName evidence="3">Uncharacterized protein</fullName>
    </submittedName>
</protein>
<accession>A0A0G4FPQ7</accession>
<evidence type="ECO:0000256" key="1">
    <source>
        <dbReference type="SAM" id="MobiDB-lite"/>
    </source>
</evidence>
<organism evidence="3">
    <name type="scientific">Chromera velia CCMP2878</name>
    <dbReference type="NCBI Taxonomy" id="1169474"/>
    <lineage>
        <taxon>Eukaryota</taxon>
        <taxon>Sar</taxon>
        <taxon>Alveolata</taxon>
        <taxon>Colpodellida</taxon>
        <taxon>Chromeraceae</taxon>
        <taxon>Chromera</taxon>
    </lineage>
</organism>
<evidence type="ECO:0000256" key="2">
    <source>
        <dbReference type="SAM" id="SignalP"/>
    </source>
</evidence>
<name>A0A0G4FPQ7_9ALVE</name>
<reference evidence="3" key="1">
    <citation type="submission" date="2014-11" db="EMBL/GenBank/DDBJ databases">
        <authorList>
            <person name="Otto D Thomas"/>
            <person name="Naeem Raeece"/>
        </authorList>
    </citation>
    <scope>NUCLEOTIDE SEQUENCE</scope>
</reference>
<dbReference type="EMBL" id="CDMZ01000518">
    <property type="protein sequence ID" value="CEM15999.1"/>
    <property type="molecule type" value="Genomic_DNA"/>
</dbReference>
<proteinExistence type="predicted"/>
<dbReference type="VEuPathDB" id="CryptoDB:Cvel_3578"/>
<feature type="region of interest" description="Disordered" evidence="1">
    <location>
        <begin position="57"/>
        <end position="92"/>
    </location>
</feature>
<feature type="chain" id="PRO_5005189578" evidence="2">
    <location>
        <begin position="23"/>
        <end position="128"/>
    </location>
</feature>
<sequence>MPATNIPGVLPAELVLLALNLALHDNKQKAFSVHTFAEQQQLVELDRLLQCEKIEREERRRSSMRQPERERKVPKAHDPQWEDVDVRRDTDREGRWRTCVSIVPPTEVSALAEVSVSRLCQREGACGL</sequence>
<feature type="signal peptide" evidence="2">
    <location>
        <begin position="1"/>
        <end position="22"/>
    </location>
</feature>
<dbReference type="AlphaFoldDB" id="A0A0G4FPQ7"/>
<evidence type="ECO:0000313" key="3">
    <source>
        <dbReference type="EMBL" id="CEM15999.1"/>
    </source>
</evidence>